<dbReference type="RefSeq" id="WP_215532928.1">
    <property type="nucleotide sequence ID" value="NZ_AP023321.1"/>
</dbReference>
<proteinExistence type="predicted"/>
<evidence type="ECO:0000313" key="1">
    <source>
        <dbReference type="EMBL" id="BCI60847.1"/>
    </source>
</evidence>
<reference evidence="2" key="1">
    <citation type="submission" date="2020-07" db="EMBL/GenBank/DDBJ databases">
        <title>Complete genome sequencing of Clostridia bacterium strain 12CBH8.</title>
        <authorList>
            <person name="Sakamoto M."/>
            <person name="Murakami T."/>
            <person name="Mori H."/>
        </authorList>
    </citation>
    <scope>NUCLEOTIDE SEQUENCE [LARGE SCALE GENOMIC DNA]</scope>
    <source>
        <strain evidence="2">12CBH8</strain>
    </source>
</reference>
<gene>
    <name evidence="1" type="ORF">C12CBH8_14860</name>
</gene>
<dbReference type="KEGG" id="sman:C12CBH8_14860"/>
<dbReference type="EMBL" id="AP023321">
    <property type="protein sequence ID" value="BCI60847.1"/>
    <property type="molecule type" value="Genomic_DNA"/>
</dbReference>
<dbReference type="Proteomes" id="UP000593890">
    <property type="component" value="Chromosome"/>
</dbReference>
<dbReference type="AlphaFoldDB" id="A0A7I8D201"/>
<evidence type="ECO:0000313" key="2">
    <source>
        <dbReference type="Proteomes" id="UP000593890"/>
    </source>
</evidence>
<organism evidence="1 2">
    <name type="scientific">Solibaculum mannosilyticum</name>
    <dbReference type="NCBI Taxonomy" id="2780922"/>
    <lineage>
        <taxon>Bacteria</taxon>
        <taxon>Bacillati</taxon>
        <taxon>Bacillota</taxon>
        <taxon>Clostridia</taxon>
        <taxon>Eubacteriales</taxon>
        <taxon>Oscillospiraceae</taxon>
        <taxon>Solibaculum</taxon>
    </lineage>
</organism>
<keyword evidence="2" id="KW-1185">Reference proteome</keyword>
<sequence>MTLQDLRDLLGTIGLPIAHYEMLDQPDRYIVWAEYICSPLCADNNQSEILWKVQIDLFTKTEYDPAAESVVEALLKNEVAIIDRSTTYETDTGYIHHIYDVEVT</sequence>
<name>A0A7I8D201_9FIRM</name>
<protein>
    <submittedName>
        <fullName evidence="1">Uncharacterized protein</fullName>
    </submittedName>
</protein>
<accession>A0A7I8D201</accession>